<protein>
    <submittedName>
        <fullName evidence="3">Cobyrinic acid ac-diamide synthase</fullName>
    </submittedName>
</protein>
<dbReference type="AlphaFoldDB" id="D1CG02"/>
<evidence type="ECO:0000313" key="4">
    <source>
        <dbReference type="Proteomes" id="UP000000323"/>
    </source>
</evidence>
<sequence>MGKVIAIANQKGGVGKTTTALNLGAALREKGHSVLLVDFDPQASLTLSLGFQPDSLSPTIYDVLYATIQESPQPTIKDILLPAEQGLILAPSNIELSQGELDLFRATLGELVLREMLEKIRREYDVIFIDCQPSLGLLTINALAAADSVIIPLQADYLAMKGVDLLLRTVSQVQRKLNRNLRIDGVLLTMADIRTVHARDVIAAARSALNGMVKVFDTVVRLNVKVKEAPMTGKSVLAYAGDTPAAIAYRQLAEELEECLQ</sequence>
<dbReference type="Proteomes" id="UP000000323">
    <property type="component" value="Chromosome 1"/>
</dbReference>
<comment type="similarity">
    <text evidence="1">Belongs to the ParA family.</text>
</comment>
<dbReference type="Gene3D" id="3.40.50.300">
    <property type="entry name" value="P-loop containing nucleotide triphosphate hydrolases"/>
    <property type="match status" value="1"/>
</dbReference>
<dbReference type="STRING" id="525904.Tter_0941"/>
<dbReference type="InterPro" id="IPR050678">
    <property type="entry name" value="DNA_Partitioning_ATPase"/>
</dbReference>
<dbReference type="KEGG" id="ttr:Tter_0941"/>
<dbReference type="InterPro" id="IPR025669">
    <property type="entry name" value="AAA_dom"/>
</dbReference>
<dbReference type="EMBL" id="CP001825">
    <property type="protein sequence ID" value="ACZ41858.1"/>
    <property type="molecule type" value="Genomic_DNA"/>
</dbReference>
<feature type="domain" description="AAA" evidence="2">
    <location>
        <begin position="3"/>
        <end position="183"/>
    </location>
</feature>
<evidence type="ECO:0000256" key="1">
    <source>
        <dbReference type="ARBA" id="ARBA00006976"/>
    </source>
</evidence>
<dbReference type="eggNOG" id="COG1192">
    <property type="taxonomic scope" value="Bacteria"/>
</dbReference>
<dbReference type="OrthoDB" id="9815116at2"/>
<reference evidence="4" key="1">
    <citation type="journal article" date="2010" name="Stand. Genomic Sci.">
        <title>Complete genome sequence of 'Thermobaculum terrenum' type strain (YNP1).</title>
        <authorList>
            <person name="Kiss H."/>
            <person name="Cleland D."/>
            <person name="Lapidus A."/>
            <person name="Lucas S."/>
            <person name="Glavina Del Rio T."/>
            <person name="Nolan M."/>
            <person name="Tice H."/>
            <person name="Han C."/>
            <person name="Goodwin L."/>
            <person name="Pitluck S."/>
            <person name="Liolios K."/>
            <person name="Ivanova N."/>
            <person name="Mavromatis K."/>
            <person name="Ovchinnikova G."/>
            <person name="Pati A."/>
            <person name="Chen A."/>
            <person name="Palaniappan K."/>
            <person name="Land M."/>
            <person name="Hauser L."/>
            <person name="Chang Y."/>
            <person name="Jeffries C."/>
            <person name="Lu M."/>
            <person name="Brettin T."/>
            <person name="Detter J."/>
            <person name="Goker M."/>
            <person name="Tindall B."/>
            <person name="Beck B."/>
            <person name="McDermott T."/>
            <person name="Woyke T."/>
            <person name="Bristow J."/>
            <person name="Eisen J."/>
            <person name="Markowitz V."/>
            <person name="Hugenholtz P."/>
            <person name="Kyrpides N."/>
            <person name="Klenk H."/>
            <person name="Cheng J."/>
        </authorList>
    </citation>
    <scope>NUCLEOTIDE SEQUENCE [LARGE SCALE GENOMIC DNA]</scope>
    <source>
        <strain evidence="4">ATCC BAA-798 / YNP1</strain>
    </source>
</reference>
<dbReference type="RefSeq" id="WP_012874893.1">
    <property type="nucleotide sequence ID" value="NC_013525.1"/>
</dbReference>
<organism evidence="3 4">
    <name type="scientific">Thermobaculum terrenum (strain ATCC BAA-798 / CCMEE 7001 / YNP1)</name>
    <dbReference type="NCBI Taxonomy" id="525904"/>
    <lineage>
        <taxon>Bacteria</taxon>
        <taxon>Bacillati</taxon>
        <taxon>Chloroflexota</taxon>
        <taxon>Chloroflexia</taxon>
        <taxon>Candidatus Thermobaculales</taxon>
        <taxon>Candidatus Thermobaculaceae</taxon>
        <taxon>Thermobaculum</taxon>
    </lineage>
</organism>
<gene>
    <name evidence="3" type="ordered locus">Tter_0941</name>
</gene>
<name>D1CG02_THET1</name>
<dbReference type="InterPro" id="IPR027417">
    <property type="entry name" value="P-loop_NTPase"/>
</dbReference>
<accession>D1CG02</accession>
<dbReference type="PANTHER" id="PTHR13696">
    <property type="entry name" value="P-LOOP CONTAINING NUCLEOSIDE TRIPHOSPHATE HYDROLASE"/>
    <property type="match status" value="1"/>
</dbReference>
<proteinExistence type="inferred from homology"/>
<evidence type="ECO:0000313" key="3">
    <source>
        <dbReference type="EMBL" id="ACZ41858.1"/>
    </source>
</evidence>
<dbReference type="FunFam" id="3.40.50.300:FF:000285">
    <property type="entry name" value="Sporulation initiation inhibitor Soj"/>
    <property type="match status" value="1"/>
</dbReference>
<keyword evidence="4" id="KW-1185">Reference proteome</keyword>
<evidence type="ECO:0000259" key="2">
    <source>
        <dbReference type="Pfam" id="PF13614"/>
    </source>
</evidence>
<dbReference type="Pfam" id="PF13614">
    <property type="entry name" value="AAA_31"/>
    <property type="match status" value="1"/>
</dbReference>
<dbReference type="HOGENOM" id="CLU_037612_1_4_0"/>
<dbReference type="PIRSF" id="PIRSF009320">
    <property type="entry name" value="Nuc_binding_HP_1000"/>
    <property type="match status" value="1"/>
</dbReference>
<dbReference type="SUPFAM" id="SSF52540">
    <property type="entry name" value="P-loop containing nucleoside triphosphate hydrolases"/>
    <property type="match status" value="1"/>
</dbReference>
<dbReference type="CDD" id="cd02042">
    <property type="entry name" value="ParAB_family"/>
    <property type="match status" value="1"/>
</dbReference>
<dbReference type="PANTHER" id="PTHR13696:SF99">
    <property type="entry name" value="COBYRINIC ACID AC-DIAMIDE SYNTHASE"/>
    <property type="match status" value="1"/>
</dbReference>